<dbReference type="AlphaFoldDB" id="A0AAP0J5N6"/>
<dbReference type="EMBL" id="JBBNAF010000007">
    <property type="protein sequence ID" value="KAK9127888.1"/>
    <property type="molecule type" value="Genomic_DNA"/>
</dbReference>
<gene>
    <name evidence="2" type="ORF">Syun_016685</name>
</gene>
<evidence type="ECO:0000313" key="3">
    <source>
        <dbReference type="Proteomes" id="UP001420932"/>
    </source>
</evidence>
<organism evidence="2 3">
    <name type="scientific">Stephania yunnanensis</name>
    <dbReference type="NCBI Taxonomy" id="152371"/>
    <lineage>
        <taxon>Eukaryota</taxon>
        <taxon>Viridiplantae</taxon>
        <taxon>Streptophyta</taxon>
        <taxon>Embryophyta</taxon>
        <taxon>Tracheophyta</taxon>
        <taxon>Spermatophyta</taxon>
        <taxon>Magnoliopsida</taxon>
        <taxon>Ranunculales</taxon>
        <taxon>Menispermaceae</taxon>
        <taxon>Menispermoideae</taxon>
        <taxon>Cissampelideae</taxon>
        <taxon>Stephania</taxon>
    </lineage>
</organism>
<dbReference type="Pfam" id="PF15697">
    <property type="entry name" value="DUF4666"/>
    <property type="match status" value="1"/>
</dbReference>
<feature type="compositionally biased region" description="Polar residues" evidence="1">
    <location>
        <begin position="64"/>
        <end position="75"/>
    </location>
</feature>
<feature type="compositionally biased region" description="Basic and acidic residues" evidence="1">
    <location>
        <begin position="122"/>
        <end position="132"/>
    </location>
</feature>
<comment type="caution">
    <text evidence="2">The sequence shown here is derived from an EMBL/GenBank/DDBJ whole genome shotgun (WGS) entry which is preliminary data.</text>
</comment>
<sequence length="200" mass="21241">MSQLQRSSVSFRRQGSSGHIWDDQRVQSLDSAGISVAQRHLHLMELMHDKDHPQQQYNQDHHQVNSPTTQINKGSGSPAGARTPSGRRGTCEGSATDDGGQRRSSEEARDGREAGTPAGTVERGRRVNETARDGGGQAGRRAGGGDGDGGRGTPAGTVGSQISVRQRRPNGEEKQTGTRSHDPGSRLVFAGHLGADMTLT</sequence>
<name>A0AAP0J5N6_9MAGN</name>
<feature type="compositionally biased region" description="Polar residues" evidence="1">
    <location>
        <begin position="1"/>
        <end position="17"/>
    </location>
</feature>
<feature type="compositionally biased region" description="Basic and acidic residues" evidence="1">
    <location>
        <begin position="53"/>
        <end position="63"/>
    </location>
</feature>
<dbReference type="Proteomes" id="UP001420932">
    <property type="component" value="Unassembled WGS sequence"/>
</dbReference>
<keyword evidence="3" id="KW-1185">Reference proteome</keyword>
<dbReference type="InterPro" id="IPR031421">
    <property type="entry name" value="DUF4666"/>
</dbReference>
<feature type="compositionally biased region" description="Basic and acidic residues" evidence="1">
    <location>
        <begin position="169"/>
        <end position="184"/>
    </location>
</feature>
<reference evidence="2 3" key="1">
    <citation type="submission" date="2024-01" db="EMBL/GenBank/DDBJ databases">
        <title>Genome assemblies of Stephania.</title>
        <authorList>
            <person name="Yang L."/>
        </authorList>
    </citation>
    <scope>NUCLEOTIDE SEQUENCE [LARGE SCALE GENOMIC DNA]</scope>
    <source>
        <strain evidence="2">YNDBR</strain>
        <tissue evidence="2">Leaf</tissue>
    </source>
</reference>
<protein>
    <submittedName>
        <fullName evidence="2">Uncharacterized protein</fullName>
    </submittedName>
</protein>
<feature type="region of interest" description="Disordered" evidence="1">
    <location>
        <begin position="53"/>
        <end position="200"/>
    </location>
</feature>
<evidence type="ECO:0000313" key="2">
    <source>
        <dbReference type="EMBL" id="KAK9127888.1"/>
    </source>
</evidence>
<feature type="compositionally biased region" description="Gly residues" evidence="1">
    <location>
        <begin position="133"/>
        <end position="153"/>
    </location>
</feature>
<accession>A0AAP0J5N6</accession>
<feature type="region of interest" description="Disordered" evidence="1">
    <location>
        <begin position="1"/>
        <end position="24"/>
    </location>
</feature>
<evidence type="ECO:0000256" key="1">
    <source>
        <dbReference type="SAM" id="MobiDB-lite"/>
    </source>
</evidence>
<proteinExistence type="predicted"/>
<feature type="compositionally biased region" description="Basic and acidic residues" evidence="1">
    <location>
        <begin position="99"/>
        <end position="113"/>
    </location>
</feature>